<feature type="domain" description="Sodium/calcium exchanger membrane region" evidence="10">
    <location>
        <begin position="333"/>
        <end position="483"/>
    </location>
</feature>
<keyword evidence="3" id="KW-0813">Transport</keyword>
<dbReference type="Proteomes" id="UP000772434">
    <property type="component" value="Unassembled WGS sequence"/>
</dbReference>
<evidence type="ECO:0000256" key="6">
    <source>
        <dbReference type="ARBA" id="ARBA00023065"/>
    </source>
</evidence>
<feature type="transmembrane region" description="Helical" evidence="9">
    <location>
        <begin position="412"/>
        <end position="431"/>
    </location>
</feature>
<protein>
    <recommendedName>
        <fullName evidence="10">Sodium/calcium exchanger membrane region domain-containing protein</fullName>
    </recommendedName>
</protein>
<keyword evidence="6" id="KW-0406">Ion transport</keyword>
<organism evidence="11 12">
    <name type="scientific">Rhodocollybia butyracea</name>
    <dbReference type="NCBI Taxonomy" id="206335"/>
    <lineage>
        <taxon>Eukaryota</taxon>
        <taxon>Fungi</taxon>
        <taxon>Dikarya</taxon>
        <taxon>Basidiomycota</taxon>
        <taxon>Agaricomycotina</taxon>
        <taxon>Agaricomycetes</taxon>
        <taxon>Agaricomycetidae</taxon>
        <taxon>Agaricales</taxon>
        <taxon>Marasmiineae</taxon>
        <taxon>Omphalotaceae</taxon>
        <taxon>Rhodocollybia</taxon>
    </lineage>
</organism>
<dbReference type="GO" id="GO:0000329">
    <property type="term" value="C:fungal-type vacuole membrane"/>
    <property type="evidence" value="ECO:0007669"/>
    <property type="project" value="TreeGrafter"/>
</dbReference>
<comment type="similarity">
    <text evidence="2">Belongs to the Ca(2+):cation antiporter (CaCA) (TC 2.A.19) family.</text>
</comment>
<feature type="transmembrane region" description="Helical" evidence="9">
    <location>
        <begin position="183"/>
        <end position="206"/>
    </location>
</feature>
<comment type="subcellular location">
    <subcellularLocation>
        <location evidence="1">Endomembrane system</location>
        <topology evidence="1">Multi-pass membrane protein</topology>
    </subcellularLocation>
</comment>
<evidence type="ECO:0000256" key="1">
    <source>
        <dbReference type="ARBA" id="ARBA00004127"/>
    </source>
</evidence>
<evidence type="ECO:0000256" key="7">
    <source>
        <dbReference type="ARBA" id="ARBA00023136"/>
    </source>
</evidence>
<keyword evidence="12" id="KW-1185">Reference proteome</keyword>
<keyword evidence="4 9" id="KW-0812">Transmembrane</keyword>
<evidence type="ECO:0000313" key="11">
    <source>
        <dbReference type="EMBL" id="KAF9076523.1"/>
    </source>
</evidence>
<dbReference type="PANTHER" id="PTHR31503:SF20">
    <property type="entry name" value="CA(2+)_H(+) EXCHANGER, PUTATIVE (EUROFUNG)-RELATED"/>
    <property type="match status" value="1"/>
</dbReference>
<evidence type="ECO:0000259" key="10">
    <source>
        <dbReference type="Pfam" id="PF01699"/>
    </source>
</evidence>
<reference evidence="11" key="1">
    <citation type="submission" date="2020-11" db="EMBL/GenBank/DDBJ databases">
        <authorList>
            <consortium name="DOE Joint Genome Institute"/>
            <person name="Ahrendt S."/>
            <person name="Riley R."/>
            <person name="Andreopoulos W."/>
            <person name="Labutti K."/>
            <person name="Pangilinan J."/>
            <person name="Ruiz-Duenas F.J."/>
            <person name="Barrasa J.M."/>
            <person name="Sanchez-Garcia M."/>
            <person name="Camarero S."/>
            <person name="Miyauchi S."/>
            <person name="Serrano A."/>
            <person name="Linde D."/>
            <person name="Babiker R."/>
            <person name="Drula E."/>
            <person name="Ayuso-Fernandez I."/>
            <person name="Pacheco R."/>
            <person name="Padilla G."/>
            <person name="Ferreira P."/>
            <person name="Barriuso J."/>
            <person name="Kellner H."/>
            <person name="Castanera R."/>
            <person name="Alfaro M."/>
            <person name="Ramirez L."/>
            <person name="Pisabarro A.G."/>
            <person name="Kuo A."/>
            <person name="Tritt A."/>
            <person name="Lipzen A."/>
            <person name="He G."/>
            <person name="Yan M."/>
            <person name="Ng V."/>
            <person name="Cullen D."/>
            <person name="Martin F."/>
            <person name="Rosso M.-N."/>
            <person name="Henrissat B."/>
            <person name="Hibbett D."/>
            <person name="Martinez A.T."/>
            <person name="Grigoriev I.V."/>
        </authorList>
    </citation>
    <scope>NUCLEOTIDE SEQUENCE</scope>
    <source>
        <strain evidence="11">AH 40177</strain>
    </source>
</reference>
<feature type="transmembrane region" description="Helical" evidence="9">
    <location>
        <begin position="119"/>
        <end position="137"/>
    </location>
</feature>
<keyword evidence="7 9" id="KW-0472">Membrane</keyword>
<dbReference type="EMBL" id="JADNRY010000006">
    <property type="protein sequence ID" value="KAF9076523.1"/>
    <property type="molecule type" value="Genomic_DNA"/>
</dbReference>
<feature type="region of interest" description="Disordered" evidence="8">
    <location>
        <begin position="1"/>
        <end position="24"/>
    </location>
</feature>
<evidence type="ECO:0000256" key="8">
    <source>
        <dbReference type="SAM" id="MobiDB-lite"/>
    </source>
</evidence>
<feature type="transmembrane region" description="Helical" evidence="9">
    <location>
        <begin position="328"/>
        <end position="348"/>
    </location>
</feature>
<name>A0A9P5Q6T8_9AGAR</name>
<dbReference type="GO" id="GO:0006874">
    <property type="term" value="P:intracellular calcium ion homeostasis"/>
    <property type="evidence" value="ECO:0007669"/>
    <property type="project" value="TreeGrafter"/>
</dbReference>
<feature type="transmembrane region" description="Helical" evidence="9">
    <location>
        <begin position="227"/>
        <end position="245"/>
    </location>
</feature>
<evidence type="ECO:0000256" key="4">
    <source>
        <dbReference type="ARBA" id="ARBA00022692"/>
    </source>
</evidence>
<evidence type="ECO:0000256" key="5">
    <source>
        <dbReference type="ARBA" id="ARBA00022989"/>
    </source>
</evidence>
<feature type="transmembrane region" description="Helical" evidence="9">
    <location>
        <begin position="469"/>
        <end position="486"/>
    </location>
</feature>
<evidence type="ECO:0000256" key="2">
    <source>
        <dbReference type="ARBA" id="ARBA00008170"/>
    </source>
</evidence>
<gene>
    <name evidence="11" type="ORF">BDP27DRAFT_1255429</name>
</gene>
<dbReference type="InterPro" id="IPR004837">
    <property type="entry name" value="NaCa_Exmemb"/>
</dbReference>
<dbReference type="PANTHER" id="PTHR31503">
    <property type="entry name" value="VACUOLAR CALCIUM ION TRANSPORTER"/>
    <property type="match status" value="1"/>
</dbReference>
<feature type="transmembrane region" description="Helical" evidence="9">
    <location>
        <begin position="94"/>
        <end position="113"/>
    </location>
</feature>
<evidence type="ECO:0000256" key="9">
    <source>
        <dbReference type="SAM" id="Phobius"/>
    </source>
</evidence>
<feature type="transmembrane region" description="Helical" evidence="9">
    <location>
        <begin position="437"/>
        <end position="457"/>
    </location>
</feature>
<evidence type="ECO:0000256" key="3">
    <source>
        <dbReference type="ARBA" id="ARBA00022448"/>
    </source>
</evidence>
<feature type="transmembrane region" description="Helical" evidence="9">
    <location>
        <begin position="368"/>
        <end position="391"/>
    </location>
</feature>
<dbReference type="InterPro" id="IPR044880">
    <property type="entry name" value="NCX_ion-bd_dom_sf"/>
</dbReference>
<feature type="transmembrane region" description="Helical" evidence="9">
    <location>
        <begin position="276"/>
        <end position="295"/>
    </location>
</feature>
<feature type="domain" description="Sodium/calcium exchanger membrane region" evidence="10">
    <location>
        <begin position="123"/>
        <end position="292"/>
    </location>
</feature>
<dbReference type="GO" id="GO:0015369">
    <property type="term" value="F:calcium:proton antiporter activity"/>
    <property type="evidence" value="ECO:0007669"/>
    <property type="project" value="TreeGrafter"/>
</dbReference>
<keyword evidence="5 9" id="KW-1133">Transmembrane helix</keyword>
<accession>A0A9P5Q6T8</accession>
<dbReference type="InterPro" id="IPR004713">
    <property type="entry name" value="CaH_exchang"/>
</dbReference>
<dbReference type="OrthoDB" id="1699231at2759"/>
<feature type="transmembrane region" description="Helical" evidence="9">
    <location>
        <begin position="158"/>
        <end position="177"/>
    </location>
</feature>
<feature type="region of interest" description="Disordered" evidence="8">
    <location>
        <begin position="613"/>
        <end position="637"/>
    </location>
</feature>
<dbReference type="AlphaFoldDB" id="A0A9P5Q6T8"/>
<dbReference type="Pfam" id="PF01699">
    <property type="entry name" value="Na_Ca_ex"/>
    <property type="match status" value="2"/>
</dbReference>
<proteinExistence type="inferred from homology"/>
<sequence>MDPYSRHLATNFHHEQPDSPPLHTVDLGALEDGNSWSNKGEEDDYGLPYDYSESGRASAMSSRFSSSSTSSLRRRSIWQKIRGKNAGWLKSMEAIVFFSWVNIFILVVPILWVLHFMHLIPHLVSFGLSFLALIPVIKLLDFGAENLALYCGPDIGDLILISLNNAVETILALWLLANSELRLLQSSIIGVVVLRLLLIPGVSFIVGGTRVASQELHPHITGLNHSLLTTGVLAFLLPIAFFTALDRGIIPVSSIASSAVNTGVVSDYMRGDLLKMSRGMAVILLAVYVCARVYLHNPPGGRTLHERSDAPEELKELAHEMEEETPEINFCISVIVSVIAVTLMAITTEILVESIEPMRHRYSFSEEWFGLILLPLVSFSADALVSIVTFVRNTFFGHNIPHTMASTRHVDDAIQFVLFWAPVLVLLGWIIGQPFSLLFDLFEVAILIGSCFLLNYVTEDSKTNWAEGTMLVGLYFMVALAAWFYPQQPEIRVMLSEHSIAEALKGLGNLNVPSPSTTSVLQATATVTTSLLFTTIATASATPTASVTPTVSATPAVSTSVAKPTSTSAVGAATVTSASPAVPTGNQELSEELQQLIRDYLVLADTIEEEISSLKPSPTSRTKQPKEHRRIQYAQDI</sequence>
<dbReference type="GO" id="GO:0012505">
    <property type="term" value="C:endomembrane system"/>
    <property type="evidence" value="ECO:0007669"/>
    <property type="project" value="UniProtKB-SubCell"/>
</dbReference>
<dbReference type="Gene3D" id="1.20.1420.30">
    <property type="entry name" value="NCX, central ion-binding region"/>
    <property type="match status" value="1"/>
</dbReference>
<comment type="caution">
    <text evidence="11">The sequence shown here is derived from an EMBL/GenBank/DDBJ whole genome shotgun (WGS) entry which is preliminary data.</text>
</comment>
<evidence type="ECO:0000313" key="12">
    <source>
        <dbReference type="Proteomes" id="UP000772434"/>
    </source>
</evidence>